<keyword evidence="3" id="KW-0328">Glycosyltransferase</keyword>
<comment type="similarity">
    <text evidence="2">Belongs to the glycosyltransferase 2 family.</text>
</comment>
<dbReference type="Pfam" id="PF13641">
    <property type="entry name" value="Glyco_tranf_2_3"/>
    <property type="match status" value="1"/>
</dbReference>
<dbReference type="CDD" id="cd00761">
    <property type="entry name" value="Glyco_tranf_GTA_type"/>
    <property type="match status" value="1"/>
</dbReference>
<dbReference type="PANTHER" id="PTHR43179:SF12">
    <property type="entry name" value="GALACTOFURANOSYLTRANSFERASE GLFT2"/>
    <property type="match status" value="1"/>
</dbReference>
<proteinExistence type="inferred from homology"/>
<reference evidence="5" key="2">
    <citation type="submission" date="2020-09" db="EMBL/GenBank/DDBJ databases">
        <authorList>
            <person name="Sun Q."/>
            <person name="Ohkuma M."/>
        </authorList>
    </citation>
    <scope>NUCLEOTIDE SEQUENCE</scope>
    <source>
        <strain evidence="5">JCM 3276</strain>
    </source>
</reference>
<dbReference type="SUPFAM" id="SSF53448">
    <property type="entry name" value="Nucleotide-diphospho-sugar transferases"/>
    <property type="match status" value="1"/>
</dbReference>
<dbReference type="AlphaFoldDB" id="A0A918GMD7"/>
<dbReference type="PANTHER" id="PTHR43179">
    <property type="entry name" value="RHAMNOSYLTRANSFERASE WBBL"/>
    <property type="match status" value="1"/>
</dbReference>
<dbReference type="Proteomes" id="UP000660680">
    <property type="component" value="Unassembled WGS sequence"/>
</dbReference>
<dbReference type="InterPro" id="IPR029044">
    <property type="entry name" value="Nucleotide-diphossugar_trans"/>
</dbReference>
<gene>
    <name evidence="5" type="ORF">GCM10010171_45000</name>
</gene>
<evidence type="ECO:0000256" key="3">
    <source>
        <dbReference type="ARBA" id="ARBA00022676"/>
    </source>
</evidence>
<dbReference type="GO" id="GO:0016757">
    <property type="term" value="F:glycosyltransferase activity"/>
    <property type="evidence" value="ECO:0007669"/>
    <property type="project" value="UniProtKB-KW"/>
</dbReference>
<evidence type="ECO:0000313" key="6">
    <source>
        <dbReference type="Proteomes" id="UP000660680"/>
    </source>
</evidence>
<comment type="caution">
    <text evidence="5">The sequence shown here is derived from an EMBL/GenBank/DDBJ whole genome shotgun (WGS) entry which is preliminary data.</text>
</comment>
<keyword evidence="6" id="KW-1185">Reference proteome</keyword>
<dbReference type="EMBL" id="BMRB01000004">
    <property type="protein sequence ID" value="GGS45055.1"/>
    <property type="molecule type" value="Genomic_DNA"/>
</dbReference>
<evidence type="ECO:0000256" key="1">
    <source>
        <dbReference type="ARBA" id="ARBA00004776"/>
    </source>
</evidence>
<evidence type="ECO:0000313" key="5">
    <source>
        <dbReference type="EMBL" id="GGS45055.1"/>
    </source>
</evidence>
<keyword evidence="4" id="KW-0808">Transferase</keyword>
<accession>A0A918GMD7</accession>
<evidence type="ECO:0000256" key="2">
    <source>
        <dbReference type="ARBA" id="ARBA00006739"/>
    </source>
</evidence>
<reference evidence="5" key="1">
    <citation type="journal article" date="2014" name="Int. J. Syst. Evol. Microbiol.">
        <title>Complete genome sequence of Corynebacterium casei LMG S-19264T (=DSM 44701T), isolated from a smear-ripened cheese.</title>
        <authorList>
            <consortium name="US DOE Joint Genome Institute (JGI-PGF)"/>
            <person name="Walter F."/>
            <person name="Albersmeier A."/>
            <person name="Kalinowski J."/>
            <person name="Ruckert C."/>
        </authorList>
    </citation>
    <scope>NUCLEOTIDE SEQUENCE</scope>
    <source>
        <strain evidence="5">JCM 3276</strain>
    </source>
</reference>
<evidence type="ECO:0008006" key="7">
    <source>
        <dbReference type="Google" id="ProtNLM"/>
    </source>
</evidence>
<protein>
    <recommendedName>
        <fullName evidence="7">Glycosyltransferase</fullName>
    </recommendedName>
</protein>
<dbReference type="RefSeq" id="WP_189212554.1">
    <property type="nucleotide sequence ID" value="NZ_BMRB01000004.1"/>
</dbReference>
<evidence type="ECO:0000256" key="4">
    <source>
        <dbReference type="ARBA" id="ARBA00022679"/>
    </source>
</evidence>
<organism evidence="5 6">
    <name type="scientific">Actinokineospora fastidiosa</name>
    <dbReference type="NCBI Taxonomy" id="1816"/>
    <lineage>
        <taxon>Bacteria</taxon>
        <taxon>Bacillati</taxon>
        <taxon>Actinomycetota</taxon>
        <taxon>Actinomycetes</taxon>
        <taxon>Pseudonocardiales</taxon>
        <taxon>Pseudonocardiaceae</taxon>
        <taxon>Actinokineospora</taxon>
    </lineage>
</organism>
<dbReference type="Gene3D" id="3.90.550.10">
    <property type="entry name" value="Spore Coat Polysaccharide Biosynthesis Protein SpsA, Chain A"/>
    <property type="match status" value="1"/>
</dbReference>
<sequence>MADPVLHEPTLPDEDQLTVAMCSVGRPALSRTLTELRAGDIGQIREVLIVDNTPGGTLDGPRLREILDPLPLRLLRSSGPASIGRNAALAAATTDVVLFIDDDCLPTSTWAKAMAAYLAAEPSVAAAFGAVEPVPVPGGHLEWTEIPKLGTVAWGTAYTEGRQLWCPAVSAPPWKGGITRGEPTVPWCVVGSSNNLALRRSRLLPDRPAFLTHLGPGTGAGSGEDTELGYALMASGRDVAYLPESAVYHDSWLEMHHAERAHRCYFRGNTEALGHHALAGDPRAVELLMAYCTHFLANNAFGLRDLGALMEWAYGDLRAGATRPPLRKSDLK</sequence>
<name>A0A918GMD7_9PSEU</name>
<comment type="pathway">
    <text evidence="1">Cell wall biogenesis; cell wall polysaccharide biosynthesis.</text>
</comment>